<feature type="domain" description="IcmF-related" evidence="3">
    <location>
        <begin position="533"/>
        <end position="832"/>
    </location>
</feature>
<dbReference type="InterPro" id="IPR010623">
    <property type="entry name" value="IcmF_C"/>
</dbReference>
<protein>
    <submittedName>
        <fullName evidence="5">Type VI secretion system membrane subunit TssM</fullName>
    </submittedName>
</protein>
<dbReference type="KEGG" id="cpis:HS961_13820"/>
<dbReference type="SUPFAM" id="SSF52540">
    <property type="entry name" value="P-loop containing nucleoside triphosphate hydrolases"/>
    <property type="match status" value="1"/>
</dbReference>
<keyword evidence="1" id="KW-1133">Transmembrane helix</keyword>
<dbReference type="InterPro" id="IPR017731">
    <property type="entry name" value="TssM1-like"/>
</dbReference>
<dbReference type="Pfam" id="PF14331">
    <property type="entry name" value="IcmF-related_N"/>
    <property type="match status" value="1"/>
</dbReference>
<accession>A0A7G5EIJ9</accession>
<keyword evidence="6" id="KW-1185">Reference proteome</keyword>
<dbReference type="EMBL" id="CP058554">
    <property type="protein sequence ID" value="QMV73824.1"/>
    <property type="molecule type" value="Genomic_DNA"/>
</dbReference>
<feature type="domain" description="Type VI secretion system IcmF C-terminal" evidence="2">
    <location>
        <begin position="1079"/>
        <end position="1183"/>
    </location>
</feature>
<dbReference type="RefSeq" id="WP_182322879.1">
    <property type="nucleotide sequence ID" value="NZ_CP058554.1"/>
</dbReference>
<evidence type="ECO:0000259" key="4">
    <source>
        <dbReference type="Pfam" id="PF14331"/>
    </source>
</evidence>
<feature type="domain" description="Type VI secretion system component TssM1 N-terminal" evidence="4">
    <location>
        <begin position="208"/>
        <end position="468"/>
    </location>
</feature>
<gene>
    <name evidence="5" type="primary">tssM</name>
    <name evidence="5" type="ORF">HS961_13820</name>
</gene>
<dbReference type="Pfam" id="PF06761">
    <property type="entry name" value="IcmF-related"/>
    <property type="match status" value="1"/>
</dbReference>
<keyword evidence="1" id="KW-0472">Membrane</keyword>
<name>A0A7G5EIJ9_9BURK</name>
<dbReference type="InterPro" id="IPR009612">
    <property type="entry name" value="IcmF-rel"/>
</dbReference>
<dbReference type="InterPro" id="IPR053156">
    <property type="entry name" value="T6SS_TssM-like"/>
</dbReference>
<dbReference type="AlphaFoldDB" id="A0A7G5EIJ9"/>
<dbReference type="Gene3D" id="3.40.50.300">
    <property type="entry name" value="P-loop containing nucleotide triphosphate hydrolases"/>
    <property type="match status" value="1"/>
</dbReference>
<keyword evidence="1" id="KW-0812">Transmembrane</keyword>
<dbReference type="InterPro" id="IPR025743">
    <property type="entry name" value="TssM1_N"/>
</dbReference>
<evidence type="ECO:0000259" key="2">
    <source>
        <dbReference type="Pfam" id="PF06744"/>
    </source>
</evidence>
<proteinExistence type="predicted"/>
<dbReference type="NCBIfam" id="TIGR03348">
    <property type="entry name" value="VI_IcmF"/>
    <property type="match status" value="1"/>
</dbReference>
<feature type="transmembrane region" description="Helical" evidence="1">
    <location>
        <begin position="461"/>
        <end position="483"/>
    </location>
</feature>
<evidence type="ECO:0000259" key="3">
    <source>
        <dbReference type="Pfam" id="PF06761"/>
    </source>
</evidence>
<evidence type="ECO:0000313" key="6">
    <source>
        <dbReference type="Proteomes" id="UP000515240"/>
    </source>
</evidence>
<feature type="transmembrane region" description="Helical" evidence="1">
    <location>
        <begin position="50"/>
        <end position="71"/>
    </location>
</feature>
<reference evidence="5 6" key="1">
    <citation type="journal article" date="2020" name="G3 (Bethesda)">
        <title>CeMbio - The Caenorhabditis elegans Microbiome Resource.</title>
        <authorList>
            <person name="Dirksen P."/>
            <person name="Assie A."/>
            <person name="Zimmermann J."/>
            <person name="Zhang F."/>
            <person name="Tietje A.M."/>
            <person name="Marsh S.A."/>
            <person name="Felix M.A."/>
            <person name="Shapira M."/>
            <person name="Kaleta C."/>
            <person name="Schulenburg H."/>
            <person name="Samuel B."/>
        </authorList>
    </citation>
    <scope>NUCLEOTIDE SEQUENCE [LARGE SCALE GENOMIC DNA]</scope>
    <source>
        <strain evidence="5 6">BIGb0172</strain>
    </source>
</reference>
<dbReference type="InterPro" id="IPR027417">
    <property type="entry name" value="P-loop_NTPase"/>
</dbReference>
<sequence>MMYWIRRFFKFFASRTFWVLVGLLALSLFIWFAGPLFAFAEYRPLAPERVRWWCIGTLVALYLLWQFVSFWRRKRISSFLFERMSQAFDAADRQRGPEEVNAEVRELQGRFSEAAKTLKSMQIKGDASGSLGSKFMYELPWYVIVGAPGSGKTTALVNSGLDFPLAKQYGKAALPGVGGTRNCDWWFSDQAVIIDTAGRYTTQDSDEKGDKQAWEGFLGLLKKYRPRQPINGVMLTLSASDLLTYSDEDLVRHLSTLRERLGELQKVLAIELPVYLWVTKVDLLAGFHEFFGGFSKEQRSQVWGFTFPYSDVAADNRPSGAMFEEEWAALEKSLYSVQNAHLAQELDQRRRNYLYAFPQQFSGLHARVAKAVEFVFAPSRISHQPLLRGVYFCSGTQEGTVFDRVLGGLRKALEGAGKVVRSRPAQDGGKSYFLHALLVKVIFNESHLAGRNRVWERRSRFLTFLGYSLSVLLLLGSIAAWIISWSNNNSYLDQVSANADTVSESVDRYNSDAGDLASLMTVLSQVDQVGDLPEFPITAPPLDYRYGLFQGAKVQAASDLTYERMLDNGLLPFVAKRLEAQLQQPPVDNLEYLYEALKAYLMLQQNGRYSADFLRQWVTADFKRFVLPDADPRVAARIDRHVAALFSAGKLAVSPFPVNEPLVGQVRAKLSTLSTAQRAYYRLRSRLQQNDLREFSLLDVSGPQAANVFIRKSGQPLNRGVPGLFTYQGYWDLLDKSVGSVVTEVSDDEGWVLGLPAQNIKTQLAAAAQGKLVREVRLLYLREYQQTWAQYIQDVQLIPSNSLQSSIQRLSVLSAPDSPLPLFLRGVVRETTLLREAERGSQTVVDRVSRGIKNTRDDIERVIGPVAIAHTRKEDKDEQIVDHYFEPLRRLVGAPGAQTQGAMPLDALLKTLDEYYGTLVATDAAVRSGNAPPPHDAAVRLKTEASRLPAPLGAMIGSIATTSSQQTTSLVRSQIGANLNATVGDFCRKAVSGRYPLNPRAADDVTPQDFARLFGPAGLMDDFFNRNLASIVDTTTWTFKRNIDGSQTGGHGSLSAFQRASIIRQVFFSQGDSLPRLRMEMRVLEMDPNISSMALDVDGTVIRYAHGPQISQTMVWPGPGGRQQVSLQVSDKFGGQSAINAHGSWALHRFFDRLTVSATARPESFTASAMVDGKKVVLEVRTSGVYNPFRLTQMQSFGCPNQF</sequence>
<dbReference type="Pfam" id="PF06744">
    <property type="entry name" value="IcmF_C"/>
    <property type="match status" value="1"/>
</dbReference>
<dbReference type="PANTHER" id="PTHR36153:SF1">
    <property type="entry name" value="TYPE VI SECRETION SYSTEM COMPONENT TSSM1"/>
    <property type="match status" value="1"/>
</dbReference>
<dbReference type="PANTHER" id="PTHR36153">
    <property type="entry name" value="INNER MEMBRANE PROTEIN-RELATED"/>
    <property type="match status" value="1"/>
</dbReference>
<dbReference type="Proteomes" id="UP000515240">
    <property type="component" value="Chromosome"/>
</dbReference>
<dbReference type="CDD" id="cd00882">
    <property type="entry name" value="Ras_like_GTPase"/>
    <property type="match status" value="1"/>
</dbReference>
<organism evidence="5 6">
    <name type="scientific">Comamonas piscis</name>
    <dbReference type="NCBI Taxonomy" id="1562974"/>
    <lineage>
        <taxon>Bacteria</taxon>
        <taxon>Pseudomonadati</taxon>
        <taxon>Pseudomonadota</taxon>
        <taxon>Betaproteobacteria</taxon>
        <taxon>Burkholderiales</taxon>
        <taxon>Comamonadaceae</taxon>
        <taxon>Comamonas</taxon>
    </lineage>
</organism>
<evidence type="ECO:0000256" key="1">
    <source>
        <dbReference type="SAM" id="Phobius"/>
    </source>
</evidence>
<evidence type="ECO:0000313" key="5">
    <source>
        <dbReference type="EMBL" id="QMV73824.1"/>
    </source>
</evidence>